<comment type="similarity">
    <text evidence="1">Belongs to the Ntn-hydrolase family.</text>
</comment>
<accession>A0A9Q1BJX9</accession>
<dbReference type="GO" id="GO:0005737">
    <property type="term" value="C:cytoplasm"/>
    <property type="evidence" value="ECO:0007669"/>
    <property type="project" value="TreeGrafter"/>
</dbReference>
<dbReference type="SUPFAM" id="SSF56235">
    <property type="entry name" value="N-terminal nucleophile aminohydrolases (Ntn hydrolases)"/>
    <property type="match status" value="1"/>
</dbReference>
<keyword evidence="5" id="KW-1185">Reference proteome</keyword>
<evidence type="ECO:0000256" key="2">
    <source>
        <dbReference type="PIRSR" id="PIRSR600246-1"/>
    </source>
</evidence>
<reference evidence="4" key="1">
    <citation type="submission" date="2021-10" db="EMBL/GenBank/DDBJ databases">
        <title>Tropical sea cucumber genome reveals ecological adaptation and Cuvierian tubules defense mechanism.</title>
        <authorList>
            <person name="Chen T."/>
        </authorList>
    </citation>
    <scope>NUCLEOTIDE SEQUENCE</scope>
    <source>
        <strain evidence="4">Nanhai2018</strain>
        <tissue evidence="4">Muscle</tissue>
    </source>
</reference>
<dbReference type="EMBL" id="JAIZAY010000015">
    <property type="protein sequence ID" value="KAJ8028038.1"/>
    <property type="molecule type" value="Genomic_DNA"/>
</dbReference>
<dbReference type="Gene3D" id="3.60.20.30">
    <property type="entry name" value="(Glycosyl)asparaginase"/>
    <property type="match status" value="1"/>
</dbReference>
<dbReference type="GO" id="GO:0051604">
    <property type="term" value="P:protein maturation"/>
    <property type="evidence" value="ECO:0007669"/>
    <property type="project" value="TreeGrafter"/>
</dbReference>
<dbReference type="PANTHER" id="PTHR10188:SF8">
    <property type="entry name" value="THREONINE ASPARTASE 1"/>
    <property type="match status" value="1"/>
</dbReference>
<evidence type="ECO:0000313" key="5">
    <source>
        <dbReference type="Proteomes" id="UP001152320"/>
    </source>
</evidence>
<dbReference type="PANTHER" id="PTHR10188">
    <property type="entry name" value="L-ASPARAGINASE"/>
    <property type="match status" value="1"/>
</dbReference>
<dbReference type="InterPro" id="IPR000246">
    <property type="entry name" value="Peptidase_T2"/>
</dbReference>
<evidence type="ECO:0000256" key="3">
    <source>
        <dbReference type="PIRSR" id="PIRSR600246-3"/>
    </source>
</evidence>
<organism evidence="4 5">
    <name type="scientific">Holothuria leucospilota</name>
    <name type="common">Black long sea cucumber</name>
    <name type="synonym">Mertensiothuria leucospilota</name>
    <dbReference type="NCBI Taxonomy" id="206669"/>
    <lineage>
        <taxon>Eukaryota</taxon>
        <taxon>Metazoa</taxon>
        <taxon>Echinodermata</taxon>
        <taxon>Eleutherozoa</taxon>
        <taxon>Echinozoa</taxon>
        <taxon>Holothuroidea</taxon>
        <taxon>Aspidochirotacea</taxon>
        <taxon>Aspidochirotida</taxon>
        <taxon>Holothuriidae</taxon>
        <taxon>Holothuria</taxon>
    </lineage>
</organism>
<proteinExistence type="inferred from homology"/>
<sequence length="323" mass="34024">MAREVLEECDDPLEAVAATVSVLENSTLTNAGVGSNLSIDGTVECDAGIMDGTSLAFAGVGAISGVKNPVQVAKMMVDAQNNKAIQLGRKSPSLLVGAGVNRWMAEQGMSEIHPSQLITEESLQEYRKSLKKLSQADQQETTSFKGSLDTVGAICVGSHGNMASAVSSGGIILKHPGRVGHAACFGCGCWAQTYNMSTDEECSVAASTSGCGEDLMRVFLAKQCCDAIASMSDPLDAINAVFKEQFLDAFVNIFIIELKLASVSVILESPLLGDVSEKLGGAVVVKYERGNLELSLAHTTHSFIVAHQTTQQAKPKVSGIEFF</sequence>
<evidence type="ECO:0000313" key="4">
    <source>
        <dbReference type="EMBL" id="KAJ8028038.1"/>
    </source>
</evidence>
<dbReference type="GO" id="GO:0004298">
    <property type="term" value="F:threonine-type endopeptidase activity"/>
    <property type="evidence" value="ECO:0007669"/>
    <property type="project" value="InterPro"/>
</dbReference>
<feature type="active site" description="Nucleophile" evidence="2">
    <location>
        <position position="150"/>
    </location>
</feature>
<name>A0A9Q1BJX9_HOLLE</name>
<dbReference type="InterPro" id="IPR037464">
    <property type="entry name" value="Taspase1"/>
</dbReference>
<dbReference type="Pfam" id="PF01112">
    <property type="entry name" value="Asparaginase_2"/>
    <property type="match status" value="1"/>
</dbReference>
<dbReference type="CDD" id="cd04514">
    <property type="entry name" value="Taspase1_like"/>
    <property type="match status" value="1"/>
</dbReference>
<evidence type="ECO:0000256" key="1">
    <source>
        <dbReference type="ARBA" id="ARBA00010872"/>
    </source>
</evidence>
<protein>
    <submittedName>
        <fullName evidence="4">Threonine aspartase 1</fullName>
    </submittedName>
</protein>
<dbReference type="OrthoDB" id="77601at2759"/>
<feature type="site" description="Cleavage; by autolysis" evidence="3">
    <location>
        <begin position="149"/>
        <end position="150"/>
    </location>
</feature>
<comment type="caution">
    <text evidence="4">The sequence shown here is derived from an EMBL/GenBank/DDBJ whole genome shotgun (WGS) entry which is preliminary data.</text>
</comment>
<dbReference type="AlphaFoldDB" id="A0A9Q1BJX9"/>
<gene>
    <name evidence="4" type="ORF">HOLleu_30162</name>
</gene>
<dbReference type="InterPro" id="IPR029055">
    <property type="entry name" value="Ntn_hydrolases_N"/>
</dbReference>
<dbReference type="Proteomes" id="UP001152320">
    <property type="component" value="Chromosome 15"/>
</dbReference>